<dbReference type="AlphaFoldDB" id="L0AYD5"/>
<feature type="region of interest" description="Disordered" evidence="1">
    <location>
        <begin position="279"/>
        <end position="302"/>
    </location>
</feature>
<dbReference type="VEuPathDB" id="PiroplasmaDB:BEWA_034370"/>
<proteinExistence type="predicted"/>
<gene>
    <name evidence="2" type="ORF">BEWA_034370</name>
</gene>
<dbReference type="KEGG" id="beq:BEWA_034370"/>
<keyword evidence="3" id="KW-1185">Reference proteome</keyword>
<evidence type="ECO:0000313" key="3">
    <source>
        <dbReference type="Proteomes" id="UP000031512"/>
    </source>
</evidence>
<organism evidence="2 3">
    <name type="scientific">Theileria equi strain WA</name>
    <dbReference type="NCBI Taxonomy" id="1537102"/>
    <lineage>
        <taxon>Eukaryota</taxon>
        <taxon>Sar</taxon>
        <taxon>Alveolata</taxon>
        <taxon>Apicomplexa</taxon>
        <taxon>Aconoidasida</taxon>
        <taxon>Piroplasmida</taxon>
        <taxon>Theileriidae</taxon>
        <taxon>Theileria</taxon>
    </lineage>
</organism>
<dbReference type="EMBL" id="CP001669">
    <property type="protein sequence ID" value="AFZ80580.1"/>
    <property type="molecule type" value="Genomic_DNA"/>
</dbReference>
<dbReference type="RefSeq" id="XP_004830246.1">
    <property type="nucleotide sequence ID" value="XM_004830189.1"/>
</dbReference>
<name>L0AYD5_THEEQ</name>
<accession>L0AYD5</accession>
<dbReference type="GeneID" id="15803593"/>
<protein>
    <submittedName>
        <fullName evidence="2">Uncharacterized protein</fullName>
    </submittedName>
</protein>
<evidence type="ECO:0000313" key="2">
    <source>
        <dbReference type="EMBL" id="AFZ80580.1"/>
    </source>
</evidence>
<feature type="compositionally biased region" description="Basic and acidic residues" evidence="1">
    <location>
        <begin position="48"/>
        <end position="57"/>
    </location>
</feature>
<reference evidence="2 3" key="1">
    <citation type="journal article" date="2012" name="BMC Genomics">
        <title>Comparative genomic analysis and phylogenetic position of Theileria equi.</title>
        <authorList>
            <person name="Kappmeyer L.S."/>
            <person name="Thiagarajan M."/>
            <person name="Herndon D.R."/>
            <person name="Ramsay J.D."/>
            <person name="Caler E."/>
            <person name="Djikeng A."/>
            <person name="Gillespie J.J."/>
            <person name="Lau A.O."/>
            <person name="Roalson E.H."/>
            <person name="Silva J.C."/>
            <person name="Silva M.G."/>
            <person name="Suarez C.E."/>
            <person name="Ueti M.W."/>
            <person name="Nene V.M."/>
            <person name="Mealey R.H."/>
            <person name="Knowles D.P."/>
            <person name="Brayton K.A."/>
        </authorList>
    </citation>
    <scope>NUCLEOTIDE SEQUENCE [LARGE SCALE GENOMIC DNA]</scope>
    <source>
        <strain evidence="2 3">WA</strain>
    </source>
</reference>
<dbReference type="OrthoDB" id="365526at2759"/>
<dbReference type="Proteomes" id="UP000031512">
    <property type="component" value="Chromosome 1"/>
</dbReference>
<feature type="region of interest" description="Disordered" evidence="1">
    <location>
        <begin position="46"/>
        <end position="66"/>
    </location>
</feature>
<evidence type="ECO:0000256" key="1">
    <source>
        <dbReference type="SAM" id="MobiDB-lite"/>
    </source>
</evidence>
<feature type="compositionally biased region" description="Basic and acidic residues" evidence="1">
    <location>
        <begin position="291"/>
        <end position="302"/>
    </location>
</feature>
<sequence>MLHSSRDASSSGNLTSVSVIDILLRGNFSECGKTEQNKRCRFNVTESGGHEEAESPKYKNHSHTTDDAVNDFSYNETRTPTTRLDQLPILLARNYFTAPACLLEFINTTSTIHHGTISNRDSDGTIIGYEDDQFESYNVDTNDELCDIEHLDSTSSEVLSNTLTRRTSLASNETVAESFSKNFVYFDANPIDNLQQNATSPSNFTDCEPECDSTGRSDSVNVTKISIDKGTSPLVIHENVQTLDPRNIGASHVKDIIIDAESPRTLDSPAKNSNCQKKRAIDEETDVESESCTKDPDTSLSRETKNEMPVYCRSLLYRIRVPLSKRLKNGPEEYLSNSDLYSLSISRTNLSCDRLFNSSKRSSESAYSVLRLSDLADDVTYSDSPGTQTFFKSNRIIENDGTYKNNLDVLCSEHTDRKNMSLYVGGRYLKPGKLTLLDGEGNNPNI</sequence>
<dbReference type="eggNOG" id="ENOG502TN3B">
    <property type="taxonomic scope" value="Eukaryota"/>
</dbReference>